<dbReference type="EMBL" id="CP000383">
    <property type="protein sequence ID" value="ABG59216.1"/>
    <property type="molecule type" value="Genomic_DNA"/>
</dbReference>
<evidence type="ECO:0000256" key="1">
    <source>
        <dbReference type="SAM" id="Phobius"/>
    </source>
</evidence>
<organism evidence="2 3">
    <name type="scientific">Cytophaga hutchinsonii (strain ATCC 33406 / DSM 1761 / CIP 103989 / NBRC 15051 / NCIMB 9469 / D465)</name>
    <dbReference type="NCBI Taxonomy" id="269798"/>
    <lineage>
        <taxon>Bacteria</taxon>
        <taxon>Pseudomonadati</taxon>
        <taxon>Bacteroidota</taxon>
        <taxon>Cytophagia</taxon>
        <taxon>Cytophagales</taxon>
        <taxon>Cytophagaceae</taxon>
        <taxon>Cytophaga</taxon>
    </lineage>
</organism>
<keyword evidence="3" id="KW-1185">Reference proteome</keyword>
<feature type="transmembrane region" description="Helical" evidence="1">
    <location>
        <begin position="12"/>
        <end position="35"/>
    </location>
</feature>
<sequence>MKVSLPLAGRLFYSVLIFYQIYQKLFIDLVSIAYLRNYTYSDKAVKIFLHLAFFFAPFL</sequence>
<proteinExistence type="predicted"/>
<dbReference type="Proteomes" id="UP000001822">
    <property type="component" value="Chromosome"/>
</dbReference>
<evidence type="ECO:0000313" key="2">
    <source>
        <dbReference type="EMBL" id="ABG59216.1"/>
    </source>
</evidence>
<gene>
    <name evidence="2" type="ordered locus">CHU_1950</name>
</gene>
<keyword evidence="1" id="KW-0812">Transmembrane</keyword>
<keyword evidence="1" id="KW-0472">Membrane</keyword>
<protein>
    <submittedName>
        <fullName evidence="2">Uncharacterized protein</fullName>
    </submittedName>
</protein>
<keyword evidence="1" id="KW-1133">Transmembrane helix</keyword>
<evidence type="ECO:0000313" key="3">
    <source>
        <dbReference type="Proteomes" id="UP000001822"/>
    </source>
</evidence>
<reference evidence="2 3" key="1">
    <citation type="journal article" date="2007" name="Appl. Environ. Microbiol.">
        <title>Genome sequence of the cellulolytic gliding bacterium Cytophaga hutchinsonii.</title>
        <authorList>
            <person name="Xie G."/>
            <person name="Bruce D.C."/>
            <person name="Challacombe J.F."/>
            <person name="Chertkov O."/>
            <person name="Detter J.C."/>
            <person name="Gilna P."/>
            <person name="Han C.S."/>
            <person name="Lucas S."/>
            <person name="Misra M."/>
            <person name="Myers G.L."/>
            <person name="Richardson P."/>
            <person name="Tapia R."/>
            <person name="Thayer N."/>
            <person name="Thompson L.S."/>
            <person name="Brettin T.S."/>
            <person name="Henrissat B."/>
            <person name="Wilson D.B."/>
            <person name="McBride M.J."/>
        </authorList>
    </citation>
    <scope>NUCLEOTIDE SEQUENCE [LARGE SCALE GENOMIC DNA]</scope>
    <source>
        <strain evidence="3">ATCC 33406 / DSM 1761 / CIP 103989 / NBRC 15051 / NCIMB 9469 / D465</strain>
    </source>
</reference>
<accession>A0A6N4SS62</accession>
<dbReference type="KEGG" id="chu:CHU_1950"/>
<name>A0A6N4SS62_CYTH3</name>
<dbReference type="AlphaFoldDB" id="A0A6N4SS62"/>